<evidence type="ECO:0000256" key="1">
    <source>
        <dbReference type="ARBA" id="ARBA00004141"/>
    </source>
</evidence>
<name>A0AAW2SHG7_9LAMI</name>
<keyword evidence="4 6" id="KW-1133">Transmembrane helix</keyword>
<keyword evidence="3 6" id="KW-0812">Transmembrane</keyword>
<evidence type="ECO:0000256" key="2">
    <source>
        <dbReference type="ARBA" id="ARBA00007635"/>
    </source>
</evidence>
<evidence type="ECO:0000256" key="5">
    <source>
        <dbReference type="ARBA" id="ARBA00023136"/>
    </source>
</evidence>
<dbReference type="SUPFAM" id="SSF103481">
    <property type="entry name" value="Multidrug resistance efflux transporter EmrE"/>
    <property type="match status" value="1"/>
</dbReference>
<proteinExistence type="inferred from homology"/>
<feature type="transmembrane region" description="Helical" evidence="6">
    <location>
        <begin position="7"/>
        <end position="28"/>
    </location>
</feature>
<organism evidence="8">
    <name type="scientific">Sesamum latifolium</name>
    <dbReference type="NCBI Taxonomy" id="2727402"/>
    <lineage>
        <taxon>Eukaryota</taxon>
        <taxon>Viridiplantae</taxon>
        <taxon>Streptophyta</taxon>
        <taxon>Embryophyta</taxon>
        <taxon>Tracheophyta</taxon>
        <taxon>Spermatophyta</taxon>
        <taxon>Magnoliopsida</taxon>
        <taxon>eudicotyledons</taxon>
        <taxon>Gunneridae</taxon>
        <taxon>Pentapetalae</taxon>
        <taxon>asterids</taxon>
        <taxon>lamiids</taxon>
        <taxon>Lamiales</taxon>
        <taxon>Pedaliaceae</taxon>
        <taxon>Sesamum</taxon>
    </lineage>
</organism>
<comment type="caution">
    <text evidence="8">The sequence shown here is derived from an EMBL/GenBank/DDBJ whole genome shotgun (WGS) entry which is preliminary data.</text>
</comment>
<accession>A0AAW2SHG7</accession>
<dbReference type="InterPro" id="IPR000620">
    <property type="entry name" value="EamA_dom"/>
</dbReference>
<reference evidence="8" key="1">
    <citation type="submission" date="2020-06" db="EMBL/GenBank/DDBJ databases">
        <authorList>
            <person name="Li T."/>
            <person name="Hu X."/>
            <person name="Zhang T."/>
            <person name="Song X."/>
            <person name="Zhang H."/>
            <person name="Dai N."/>
            <person name="Sheng W."/>
            <person name="Hou X."/>
            <person name="Wei L."/>
        </authorList>
    </citation>
    <scope>NUCLEOTIDE SEQUENCE</scope>
    <source>
        <strain evidence="8">KEN1</strain>
        <tissue evidence="8">Leaf</tissue>
    </source>
</reference>
<protein>
    <recommendedName>
        <fullName evidence="6">WAT1-related protein</fullName>
    </recommendedName>
</protein>
<comment type="similarity">
    <text evidence="2 6">Belongs to the drug/metabolite transporter (DMT) superfamily. Plant drug/metabolite exporter (P-DME) (TC 2.A.7.4) family.</text>
</comment>
<feature type="domain" description="EamA" evidence="7">
    <location>
        <begin position="7"/>
        <end position="130"/>
    </location>
</feature>
<feature type="transmembrane region" description="Helical" evidence="6">
    <location>
        <begin position="129"/>
        <end position="149"/>
    </location>
</feature>
<evidence type="ECO:0000313" key="8">
    <source>
        <dbReference type="EMBL" id="KAL0391507.1"/>
    </source>
</evidence>
<dbReference type="InterPro" id="IPR037185">
    <property type="entry name" value="EmrE-like"/>
</dbReference>
<feature type="transmembrane region" description="Helical" evidence="6">
    <location>
        <begin position="288"/>
        <end position="309"/>
    </location>
</feature>
<gene>
    <name evidence="8" type="ORF">Slati_4535800</name>
</gene>
<comment type="subcellular location">
    <subcellularLocation>
        <location evidence="1 6">Membrane</location>
        <topology evidence="1 6">Multi-pass membrane protein</topology>
    </subcellularLocation>
</comment>
<reference evidence="8" key="2">
    <citation type="journal article" date="2024" name="Plant">
        <title>Genomic evolution and insights into agronomic trait innovations of Sesamum species.</title>
        <authorList>
            <person name="Miao H."/>
            <person name="Wang L."/>
            <person name="Qu L."/>
            <person name="Liu H."/>
            <person name="Sun Y."/>
            <person name="Le M."/>
            <person name="Wang Q."/>
            <person name="Wei S."/>
            <person name="Zheng Y."/>
            <person name="Lin W."/>
            <person name="Duan Y."/>
            <person name="Cao H."/>
            <person name="Xiong S."/>
            <person name="Wang X."/>
            <person name="Wei L."/>
            <person name="Li C."/>
            <person name="Ma Q."/>
            <person name="Ju M."/>
            <person name="Zhao R."/>
            <person name="Li G."/>
            <person name="Mu C."/>
            <person name="Tian Q."/>
            <person name="Mei H."/>
            <person name="Zhang T."/>
            <person name="Gao T."/>
            <person name="Zhang H."/>
        </authorList>
    </citation>
    <scope>NUCLEOTIDE SEQUENCE</scope>
    <source>
        <strain evidence="8">KEN1</strain>
    </source>
</reference>
<keyword evidence="5 6" id="KW-0472">Membrane</keyword>
<dbReference type="GO" id="GO:0016020">
    <property type="term" value="C:membrane"/>
    <property type="evidence" value="ECO:0007669"/>
    <property type="project" value="UniProtKB-SubCell"/>
</dbReference>
<feature type="transmembrane region" description="Helical" evidence="6">
    <location>
        <begin position="97"/>
        <end position="117"/>
    </location>
</feature>
<dbReference type="AlphaFoldDB" id="A0AAW2SHG7"/>
<dbReference type="PANTHER" id="PTHR31218">
    <property type="entry name" value="WAT1-RELATED PROTEIN"/>
    <property type="match status" value="1"/>
</dbReference>
<dbReference type="EMBL" id="JACGWN010000018">
    <property type="protein sequence ID" value="KAL0391507.1"/>
    <property type="molecule type" value="Genomic_DNA"/>
</dbReference>
<dbReference type="InterPro" id="IPR030184">
    <property type="entry name" value="WAT1-related"/>
</dbReference>
<dbReference type="GO" id="GO:0022857">
    <property type="term" value="F:transmembrane transporter activity"/>
    <property type="evidence" value="ECO:0007669"/>
    <property type="project" value="InterPro"/>
</dbReference>
<evidence type="ECO:0000256" key="4">
    <source>
        <dbReference type="ARBA" id="ARBA00022989"/>
    </source>
</evidence>
<evidence type="ECO:0000256" key="6">
    <source>
        <dbReference type="RuleBase" id="RU363077"/>
    </source>
</evidence>
<feature type="transmembrane region" description="Helical" evidence="6">
    <location>
        <begin position="34"/>
        <end position="56"/>
    </location>
</feature>
<feature type="transmembrane region" description="Helical" evidence="6">
    <location>
        <begin position="186"/>
        <end position="206"/>
    </location>
</feature>
<feature type="transmembrane region" description="Helical" evidence="6">
    <location>
        <begin position="68"/>
        <end position="91"/>
    </location>
</feature>
<evidence type="ECO:0000259" key="7">
    <source>
        <dbReference type="Pfam" id="PF00892"/>
    </source>
</evidence>
<sequence>MGEMKTLVAVVAIQLIYAGYFLLTKVAFDVGMNTFVFVFYRQAAASLFLAPIAIFFEWKTAPRLSFSILIKIFMLSLFGITMSLDIVGIGLKYTSASLGAAATNTLPVITFFLAVLFRMEKVNIRTSGGMMKVAGVTVCVGGAATMALYRGPYLKLLLHHHLINNHFQAQHHHHHQLIIPPTNTTWIKGVALILLSNLTWAFWLVLQLEVFKIGASTKKLSVEAAVDNPAVLYEHNTVFHSRSCLCKRSCSMETWLEHKPSLCSLLRVVVTGVAFYLQALVVEKKGPVFLSMTTPLIFLFTIIISAFILGETISLGR</sequence>
<feature type="transmembrane region" description="Helical" evidence="6">
    <location>
        <begin position="262"/>
        <end position="282"/>
    </location>
</feature>
<dbReference type="Pfam" id="PF00892">
    <property type="entry name" value="EamA"/>
    <property type="match status" value="1"/>
</dbReference>
<evidence type="ECO:0000256" key="3">
    <source>
        <dbReference type="ARBA" id="ARBA00022692"/>
    </source>
</evidence>